<comment type="caution">
    <text evidence="1">The sequence shown here is derived from an EMBL/GenBank/DDBJ whole genome shotgun (WGS) entry which is preliminary data.</text>
</comment>
<dbReference type="OrthoDB" id="8311018at2"/>
<organism evidence="1 2">
    <name type="scientific">Solemya pervernicosa gill symbiont</name>
    <dbReference type="NCBI Taxonomy" id="642797"/>
    <lineage>
        <taxon>Bacteria</taxon>
        <taxon>Pseudomonadati</taxon>
        <taxon>Pseudomonadota</taxon>
        <taxon>Gammaproteobacteria</taxon>
        <taxon>sulfur-oxidizing symbionts</taxon>
    </lineage>
</organism>
<evidence type="ECO:0000313" key="1">
    <source>
        <dbReference type="EMBL" id="OOZ38274.1"/>
    </source>
</evidence>
<dbReference type="EMBL" id="MPRL01000108">
    <property type="protein sequence ID" value="OOZ38274.1"/>
    <property type="molecule type" value="Genomic_DNA"/>
</dbReference>
<proteinExistence type="predicted"/>
<sequence>MKFLLFAWAWMPKTNSRKNSDSPTLIGSLELKGVVPNLSDIKSSMDILGARMSSVVNNPVQNSIEALVEELPSVFQARVMDVSVMCANALESIDGRYCNTRWGLCFDELEISPKWLREELLGSTRSIDQRFVLKLTWSPILPQGHEADPESTQDFDSIRLWYSHIVDAHDFCNELATRAIQGRLGVKNVTAEDLLGSSLYAREERVGADSKKMGAVYERSGNYYDAMKNLASFDESFSLVLKEHGLDPCDPYTESIELRDKLLRKIKPIVLLRETFLNRKGKRSRKRPALYAGKEVAFAMSEGNPRRLLNLINDLIDLGVKGEWRDIDLSNVSSESPIVVFQSQAKILSAASNNFLMSIRAIPCNRENSAENSLYSLVDRIGKYLHSRLFSNDFPVDVNGSFRVEEDVDEALSSLLKTGLDRGAFVYVGASQQDVPTKVESSRLRLSFMLSPSYRVLMRNDPPASLYTCISASPDDSNQMVLEL</sequence>
<dbReference type="Proteomes" id="UP000191110">
    <property type="component" value="Unassembled WGS sequence"/>
</dbReference>
<gene>
    <name evidence="1" type="ORF">BOW53_16090</name>
</gene>
<name>A0A1T2KZP4_9GAMM</name>
<evidence type="ECO:0000313" key="2">
    <source>
        <dbReference type="Proteomes" id="UP000191110"/>
    </source>
</evidence>
<dbReference type="InterPro" id="IPR056955">
    <property type="entry name" value="ORC-CDC6-like"/>
</dbReference>
<dbReference type="Pfam" id="PF24389">
    <property type="entry name" value="ORC-CDC6-like"/>
    <property type="match status" value="1"/>
</dbReference>
<dbReference type="AlphaFoldDB" id="A0A1T2KZP4"/>
<protein>
    <submittedName>
        <fullName evidence="1">Uncharacterized protein</fullName>
    </submittedName>
</protein>
<accession>A0A1T2KZP4</accession>
<keyword evidence="2" id="KW-1185">Reference proteome</keyword>
<reference evidence="1 2" key="1">
    <citation type="submission" date="2016-11" db="EMBL/GenBank/DDBJ databases">
        <title>Mixed transmission modes and dynamic genome evolution in an obligate animal-bacterial symbiosis.</title>
        <authorList>
            <person name="Russell S.L."/>
            <person name="Corbett-Detig R.B."/>
            <person name="Cavanaugh C.M."/>
        </authorList>
    </citation>
    <scope>NUCLEOTIDE SEQUENCE [LARGE SCALE GENOMIC DNA]</scope>
    <source>
        <strain evidence="1">Sveles-Q1</strain>
    </source>
</reference>